<dbReference type="EMBL" id="JAHCVK010000012">
    <property type="protein sequence ID" value="MBT0654578.1"/>
    <property type="molecule type" value="Genomic_DNA"/>
</dbReference>
<evidence type="ECO:0000313" key="1">
    <source>
        <dbReference type="EMBL" id="MBT0654578.1"/>
    </source>
</evidence>
<reference evidence="1 2" key="1">
    <citation type="submission" date="2021-05" db="EMBL/GenBank/DDBJ databases">
        <title>The draft genome of Geobacter luticola JCM 17780.</title>
        <authorList>
            <person name="Xu Z."/>
            <person name="Masuda Y."/>
            <person name="Itoh H."/>
            <person name="Senoo K."/>
        </authorList>
    </citation>
    <scope>NUCLEOTIDE SEQUENCE [LARGE SCALE GENOMIC DNA]</scope>
    <source>
        <strain evidence="1 2">JCM 17780</strain>
    </source>
</reference>
<protein>
    <submittedName>
        <fullName evidence="1">DUF799 family lipoprotein</fullName>
    </submittedName>
</protein>
<name>A0ABS5SGU0_9BACT</name>
<dbReference type="Pfam" id="PF05643">
    <property type="entry name" value="GNA1162-like"/>
    <property type="match status" value="1"/>
</dbReference>
<accession>A0ABS5SGU0</accession>
<gene>
    <name evidence="1" type="ORF">KI810_16115</name>
</gene>
<dbReference type="InterPro" id="IPR008517">
    <property type="entry name" value="GNA1162-like"/>
</dbReference>
<proteinExistence type="predicted"/>
<dbReference type="Gene3D" id="3.40.50.10610">
    <property type="entry name" value="ABC-type transport auxiliary lipoprotein component"/>
    <property type="match status" value="1"/>
</dbReference>
<keyword evidence="2" id="KW-1185">Reference proteome</keyword>
<evidence type="ECO:0000313" key="2">
    <source>
        <dbReference type="Proteomes" id="UP000756860"/>
    </source>
</evidence>
<keyword evidence="1" id="KW-0449">Lipoprotein</keyword>
<organism evidence="1 2">
    <name type="scientific">Geomobilimonas luticola</name>
    <dbReference type="NCBI Taxonomy" id="1114878"/>
    <lineage>
        <taxon>Bacteria</taxon>
        <taxon>Pseudomonadati</taxon>
        <taxon>Thermodesulfobacteriota</taxon>
        <taxon>Desulfuromonadia</taxon>
        <taxon>Geobacterales</taxon>
        <taxon>Geobacteraceae</taxon>
        <taxon>Geomobilimonas</taxon>
    </lineage>
</organism>
<sequence length="189" mass="19943">MKRFLSTIGIGLSLLFLGGCASGNLDIYRDQNMDFGAVRTVAVLPFANLTRDNTSSERVRDVFTTMLLATGGVYALPPGEVARGVIRTGVANAAAPSVEEAVKLGGVLKVDALITGVVREYGEVRSSTSTANVISLSMQMVETQTGRVVWTATATEGGIGVTDRLFGGGGRPMNEITEKAVNEIINKLF</sequence>
<dbReference type="PROSITE" id="PS51257">
    <property type="entry name" value="PROKAR_LIPOPROTEIN"/>
    <property type="match status" value="1"/>
</dbReference>
<comment type="caution">
    <text evidence="1">The sequence shown here is derived from an EMBL/GenBank/DDBJ whole genome shotgun (WGS) entry which is preliminary data.</text>
</comment>
<dbReference type="RefSeq" id="WP_214176587.1">
    <property type="nucleotide sequence ID" value="NZ_JAHCVK010000012.1"/>
</dbReference>
<dbReference type="Proteomes" id="UP000756860">
    <property type="component" value="Unassembled WGS sequence"/>
</dbReference>